<dbReference type="InterPro" id="IPR033131">
    <property type="entry name" value="Pectinesterase_Asp_AS"/>
</dbReference>
<feature type="region of interest" description="Disordered" evidence="16">
    <location>
        <begin position="710"/>
        <end position="790"/>
    </location>
</feature>
<feature type="compositionally biased region" description="Low complexity" evidence="16">
    <location>
        <begin position="595"/>
        <end position="606"/>
    </location>
</feature>
<comment type="subcellular location">
    <subcellularLocation>
        <location evidence="1">Secreted</location>
        <location evidence="1">Cell wall</location>
    </subcellularLocation>
</comment>
<dbReference type="InterPro" id="IPR006501">
    <property type="entry name" value="Pectinesterase_inhib_dom"/>
</dbReference>
<dbReference type="SUPFAM" id="SSF51126">
    <property type="entry name" value="Pectin lyase-like"/>
    <property type="match status" value="1"/>
</dbReference>
<evidence type="ECO:0000256" key="16">
    <source>
        <dbReference type="SAM" id="MobiDB-lite"/>
    </source>
</evidence>
<evidence type="ECO:0000313" key="19">
    <source>
        <dbReference type="EMBL" id="KAH6826487.1"/>
    </source>
</evidence>
<evidence type="ECO:0000256" key="4">
    <source>
        <dbReference type="ARBA" id="ARBA00007786"/>
    </source>
</evidence>
<dbReference type="FunFam" id="2.160.20.10:FF:000001">
    <property type="entry name" value="Pectinesterase"/>
    <property type="match status" value="1"/>
</dbReference>
<keyword evidence="11" id="KW-0325">Glycoprotein</keyword>
<evidence type="ECO:0000256" key="12">
    <source>
        <dbReference type="ARBA" id="ARBA00023316"/>
    </source>
</evidence>
<dbReference type="PROSITE" id="PS00503">
    <property type="entry name" value="PECTINESTERASE_2"/>
    <property type="match status" value="1"/>
</dbReference>
<reference evidence="19 20" key="1">
    <citation type="journal article" date="2021" name="Nat. Commun.">
        <title>Incipient diploidization of the medicinal plant Perilla within 10,000 years.</title>
        <authorList>
            <person name="Zhang Y."/>
            <person name="Shen Q."/>
            <person name="Leng L."/>
            <person name="Zhang D."/>
            <person name="Chen S."/>
            <person name="Shi Y."/>
            <person name="Ning Z."/>
            <person name="Chen S."/>
        </authorList>
    </citation>
    <scope>NUCLEOTIDE SEQUENCE [LARGE SCALE GENOMIC DNA]</scope>
    <source>
        <strain evidence="20">cv. PC099</strain>
    </source>
</reference>
<dbReference type="InterPro" id="IPR035513">
    <property type="entry name" value="Invertase/methylesterase_inhib"/>
</dbReference>
<evidence type="ECO:0000256" key="14">
    <source>
        <dbReference type="ARBA" id="ARBA00057335"/>
    </source>
</evidence>
<keyword evidence="7" id="KW-0964">Secreted</keyword>
<feature type="domain" description="Pectinesterase inhibitor" evidence="18">
    <location>
        <begin position="43"/>
        <end position="193"/>
    </location>
</feature>
<evidence type="ECO:0000259" key="18">
    <source>
        <dbReference type="SMART" id="SM00856"/>
    </source>
</evidence>
<gene>
    <name evidence="19" type="ORF">C2S53_014341</name>
</gene>
<dbReference type="NCBIfam" id="TIGR01614">
    <property type="entry name" value="PME_inhib"/>
    <property type="match status" value="1"/>
</dbReference>
<dbReference type="Proteomes" id="UP001190926">
    <property type="component" value="Unassembled WGS sequence"/>
</dbReference>
<keyword evidence="17" id="KW-1133">Transmembrane helix</keyword>
<evidence type="ECO:0000256" key="17">
    <source>
        <dbReference type="SAM" id="Phobius"/>
    </source>
</evidence>
<evidence type="ECO:0000256" key="5">
    <source>
        <dbReference type="ARBA" id="ARBA00013229"/>
    </source>
</evidence>
<evidence type="ECO:0000256" key="2">
    <source>
        <dbReference type="ARBA" id="ARBA00005184"/>
    </source>
</evidence>
<dbReference type="InterPro" id="IPR000070">
    <property type="entry name" value="Pectinesterase_cat"/>
</dbReference>
<feature type="compositionally biased region" description="Low complexity" evidence="16">
    <location>
        <begin position="619"/>
        <end position="630"/>
    </location>
</feature>
<dbReference type="GO" id="GO:0030599">
    <property type="term" value="F:pectinesterase activity"/>
    <property type="evidence" value="ECO:0007669"/>
    <property type="project" value="UniProtKB-EC"/>
</dbReference>
<dbReference type="GO" id="GO:0042545">
    <property type="term" value="P:cell wall modification"/>
    <property type="evidence" value="ECO:0007669"/>
    <property type="project" value="InterPro"/>
</dbReference>
<dbReference type="Gene3D" id="2.160.20.10">
    <property type="entry name" value="Single-stranded right-handed beta-helix, Pectin lyase-like"/>
    <property type="match status" value="1"/>
</dbReference>
<dbReference type="CDD" id="cd15798">
    <property type="entry name" value="PMEI-like_3"/>
    <property type="match status" value="1"/>
</dbReference>
<evidence type="ECO:0000256" key="11">
    <source>
        <dbReference type="ARBA" id="ARBA00023180"/>
    </source>
</evidence>
<protein>
    <recommendedName>
        <fullName evidence="5">pectinesterase</fullName>
        <ecNumber evidence="5">3.1.1.11</ecNumber>
    </recommendedName>
</protein>
<feature type="compositionally biased region" description="Low complexity" evidence="16">
    <location>
        <begin position="679"/>
        <end position="690"/>
    </location>
</feature>
<evidence type="ECO:0000256" key="15">
    <source>
        <dbReference type="PROSITE-ProRule" id="PRU10040"/>
    </source>
</evidence>
<dbReference type="Pfam" id="PF01095">
    <property type="entry name" value="Pectinesterase"/>
    <property type="match status" value="1"/>
</dbReference>
<sequence length="790" mass="85048">MAEGAQKKIALIAVSSLLLVAMVVVLVIVFQETEGKKPAKASASEKAITALCQTTDYQKTCIDSLHGHNSTDPKELIQVAMQSTIDYIKAALQNSTALRQAQTDKRAQAALDTCSELGNLAIDDLHRSYSKFRQFDITNVDDILLELKTWISGAMTHQQTCLDAFEKTDGDAGERMKDILKTSMQMTSNALAMVAEISTFLESMGVQGYQQSSRRRRRLLSEELELGSWVDHEKRRLLTEPPVKIRPNIIVAKDGSGKYKTINEALKGIPPHSTRTFVLYIKQGVYEETVHINNSLTNVMMIGDGPTKTRITGKLNFVDGVGTYQSATVAVQGDDFIARDIGFENSAGAEKLQAVALRASSDKSIYYNCHIDGYQDTLYTHVYRQFYRDCVISGTIDFVFGDSAAVFQGCTLLFRKPLKGQQNIITAQGRMDARQPTAFVLQNCTFEAAPELHPIKHEFTSYLGRPWKEFSRTIIMESYLDDHIHPTGWLPWDGEFALKTLFYTEFNNRGPASPKGERVKWPGLKELPPNRIKRFTAAEFLDGNRWIQRRRLPYAAGFMFPVPKEDPNIHYSPVSTEETKDLGSTAERKHISDLNNSTNNSTTPTPFTTPPAPPPATSPTPAATIAAPPTVSQVGAVSPTSLDTGSFPPAPLVGSDSDTGELVIDLSPAPASAPTSDVSAPPLLSPAGSSVNVLTTPPIPIASPALSPGGVFAAPRVSPVSSPVSAVTSSGGPASAPLSPNGGPISTPPPNAAASPPISLAGGTAPATQPDTTASPITAPASAPQSQLSS</sequence>
<keyword evidence="12" id="KW-0961">Cell wall biogenesis/degradation</keyword>
<evidence type="ECO:0000256" key="9">
    <source>
        <dbReference type="ARBA" id="ARBA00023085"/>
    </source>
</evidence>
<dbReference type="SUPFAM" id="SSF101148">
    <property type="entry name" value="Plant invertase/pectin methylesterase inhibitor"/>
    <property type="match status" value="1"/>
</dbReference>
<evidence type="ECO:0000256" key="7">
    <source>
        <dbReference type="ARBA" id="ARBA00022525"/>
    </source>
</evidence>
<keyword evidence="10" id="KW-1015">Disulfide bond</keyword>
<feature type="transmembrane region" description="Helical" evidence="17">
    <location>
        <begin position="9"/>
        <end position="30"/>
    </location>
</feature>
<dbReference type="SMART" id="SM00856">
    <property type="entry name" value="PMEI"/>
    <property type="match status" value="1"/>
</dbReference>
<comment type="similarity">
    <text evidence="4">In the C-terminal section; belongs to the pectinesterase family.</text>
</comment>
<name>A0AAD4J3F9_PERFH</name>
<organism evidence="19 20">
    <name type="scientific">Perilla frutescens var. hirtella</name>
    <name type="common">Perilla citriodora</name>
    <name type="synonym">Perilla setoyensis</name>
    <dbReference type="NCBI Taxonomy" id="608512"/>
    <lineage>
        <taxon>Eukaryota</taxon>
        <taxon>Viridiplantae</taxon>
        <taxon>Streptophyta</taxon>
        <taxon>Embryophyta</taxon>
        <taxon>Tracheophyta</taxon>
        <taxon>Spermatophyta</taxon>
        <taxon>Magnoliopsida</taxon>
        <taxon>eudicotyledons</taxon>
        <taxon>Gunneridae</taxon>
        <taxon>Pentapetalae</taxon>
        <taxon>asterids</taxon>
        <taxon>lamiids</taxon>
        <taxon>Lamiales</taxon>
        <taxon>Lamiaceae</taxon>
        <taxon>Nepetoideae</taxon>
        <taxon>Elsholtzieae</taxon>
        <taxon>Perilla</taxon>
    </lineage>
</organism>
<evidence type="ECO:0000256" key="3">
    <source>
        <dbReference type="ARBA" id="ARBA00006027"/>
    </source>
</evidence>
<keyword evidence="6" id="KW-0134">Cell wall</keyword>
<dbReference type="AlphaFoldDB" id="A0AAD4J3F9"/>
<dbReference type="InterPro" id="IPR011050">
    <property type="entry name" value="Pectin_lyase_fold/virulence"/>
</dbReference>
<feature type="compositionally biased region" description="Pro residues" evidence="16">
    <location>
        <begin position="607"/>
        <end position="618"/>
    </location>
</feature>
<dbReference type="EC" id="3.1.1.11" evidence="5"/>
<dbReference type="Pfam" id="PF04043">
    <property type="entry name" value="PMEI"/>
    <property type="match status" value="1"/>
</dbReference>
<comment type="pathway">
    <text evidence="2">Glycan metabolism; pectin degradation; 2-dehydro-3-deoxy-D-gluconate from pectin: step 1/5.</text>
</comment>
<dbReference type="PANTHER" id="PTHR31707">
    <property type="entry name" value="PECTINESTERASE"/>
    <property type="match status" value="1"/>
</dbReference>
<keyword evidence="8" id="KW-0378">Hydrolase</keyword>
<dbReference type="FunFam" id="1.20.140.40:FF:000001">
    <property type="entry name" value="Pectinesterase"/>
    <property type="match status" value="1"/>
</dbReference>
<dbReference type="EMBL" id="SDAM02000166">
    <property type="protein sequence ID" value="KAH6826487.1"/>
    <property type="molecule type" value="Genomic_DNA"/>
</dbReference>
<keyword evidence="20" id="KW-1185">Reference proteome</keyword>
<feature type="compositionally biased region" description="Low complexity" evidence="16">
    <location>
        <begin position="772"/>
        <end position="790"/>
    </location>
</feature>
<feature type="compositionally biased region" description="Basic and acidic residues" evidence="16">
    <location>
        <begin position="577"/>
        <end position="592"/>
    </location>
</feature>
<feature type="compositionally biased region" description="Polar residues" evidence="16">
    <location>
        <begin position="631"/>
        <end position="644"/>
    </location>
</feature>
<keyword evidence="9" id="KW-0063">Aspartyl esterase</keyword>
<evidence type="ECO:0000256" key="10">
    <source>
        <dbReference type="ARBA" id="ARBA00023157"/>
    </source>
</evidence>
<keyword evidence="17" id="KW-0472">Membrane</keyword>
<feature type="active site" evidence="15">
    <location>
        <position position="397"/>
    </location>
</feature>
<evidence type="ECO:0000313" key="20">
    <source>
        <dbReference type="Proteomes" id="UP001190926"/>
    </source>
</evidence>
<evidence type="ECO:0000256" key="6">
    <source>
        <dbReference type="ARBA" id="ARBA00022512"/>
    </source>
</evidence>
<evidence type="ECO:0000256" key="1">
    <source>
        <dbReference type="ARBA" id="ARBA00004191"/>
    </source>
</evidence>
<keyword evidence="17" id="KW-0812">Transmembrane</keyword>
<feature type="region of interest" description="Disordered" evidence="16">
    <location>
        <begin position="566"/>
        <end position="690"/>
    </location>
</feature>
<dbReference type="InterPro" id="IPR012334">
    <property type="entry name" value="Pectin_lyas_fold"/>
</dbReference>
<proteinExistence type="inferred from homology"/>
<comment type="caution">
    <text evidence="19">The sequence shown here is derived from an EMBL/GenBank/DDBJ whole genome shotgun (WGS) entry which is preliminary data.</text>
</comment>
<evidence type="ECO:0000256" key="13">
    <source>
        <dbReference type="ARBA" id="ARBA00047928"/>
    </source>
</evidence>
<feature type="compositionally biased region" description="Low complexity" evidence="16">
    <location>
        <begin position="710"/>
        <end position="745"/>
    </location>
</feature>
<accession>A0AAD4J3F9</accession>
<comment type="function">
    <text evidence="14">Acts in the modification of cell walls via demethylesterification of cell wall pectin.</text>
</comment>
<comment type="catalytic activity">
    <reaction evidence="13">
        <text>[(1-&gt;4)-alpha-D-galacturonosyl methyl ester](n) + n H2O = [(1-&gt;4)-alpha-D-galacturonosyl](n) + n methanol + n H(+)</text>
        <dbReference type="Rhea" id="RHEA:22380"/>
        <dbReference type="Rhea" id="RHEA-COMP:14570"/>
        <dbReference type="Rhea" id="RHEA-COMP:14573"/>
        <dbReference type="ChEBI" id="CHEBI:15377"/>
        <dbReference type="ChEBI" id="CHEBI:15378"/>
        <dbReference type="ChEBI" id="CHEBI:17790"/>
        <dbReference type="ChEBI" id="CHEBI:140522"/>
        <dbReference type="ChEBI" id="CHEBI:140523"/>
        <dbReference type="EC" id="3.1.1.11"/>
    </reaction>
</comment>
<dbReference type="Gene3D" id="1.20.140.40">
    <property type="entry name" value="Invertase/pectin methylesterase inhibitor family protein"/>
    <property type="match status" value="1"/>
</dbReference>
<evidence type="ECO:0000256" key="8">
    <source>
        <dbReference type="ARBA" id="ARBA00022801"/>
    </source>
</evidence>
<comment type="similarity">
    <text evidence="3">In the N-terminal section; belongs to the PMEI family.</text>
</comment>
<dbReference type="GO" id="GO:0004857">
    <property type="term" value="F:enzyme inhibitor activity"/>
    <property type="evidence" value="ECO:0007669"/>
    <property type="project" value="InterPro"/>
</dbReference>